<comment type="caution">
    <text evidence="1">The sequence shown here is derived from an EMBL/GenBank/DDBJ whole genome shotgun (WGS) entry which is preliminary data.</text>
</comment>
<dbReference type="RefSeq" id="WP_122903673.1">
    <property type="nucleotide sequence ID" value="NZ_RHHS01000013.1"/>
</dbReference>
<organism evidence="1 2">
    <name type="scientific">Brevibacillus gelatini</name>
    <dbReference type="NCBI Taxonomy" id="1655277"/>
    <lineage>
        <taxon>Bacteria</taxon>
        <taxon>Bacillati</taxon>
        <taxon>Bacillota</taxon>
        <taxon>Bacilli</taxon>
        <taxon>Bacillales</taxon>
        <taxon>Paenibacillaceae</taxon>
        <taxon>Brevibacillus</taxon>
    </lineage>
</organism>
<proteinExistence type="predicted"/>
<reference evidence="1 2" key="1">
    <citation type="submission" date="2018-10" db="EMBL/GenBank/DDBJ databases">
        <title>Phylogenomics of Brevibacillus.</title>
        <authorList>
            <person name="Dunlap C."/>
        </authorList>
    </citation>
    <scope>NUCLEOTIDE SEQUENCE [LARGE SCALE GENOMIC DNA]</scope>
    <source>
        <strain evidence="1 2">DSM 100115</strain>
    </source>
</reference>
<dbReference type="Proteomes" id="UP000268829">
    <property type="component" value="Unassembled WGS sequence"/>
</dbReference>
<accession>A0A3M8B7U1</accession>
<keyword evidence="2" id="KW-1185">Reference proteome</keyword>
<evidence type="ECO:0000313" key="2">
    <source>
        <dbReference type="Proteomes" id="UP000268829"/>
    </source>
</evidence>
<protein>
    <submittedName>
        <fullName evidence="1">Uncharacterized protein</fullName>
    </submittedName>
</protein>
<dbReference type="EMBL" id="RHHS01000013">
    <property type="protein sequence ID" value="RNB59506.1"/>
    <property type="molecule type" value="Genomic_DNA"/>
</dbReference>
<sequence length="84" mass="9801">MELKLTLSESQMKEVAQGLTLEQLLDIIIHKAFLTGEYELGLKISQLKHEKDKETVVIEAEGCEPDQEAREYEEELEYLKYNQE</sequence>
<name>A0A3M8B7U1_9BACL</name>
<evidence type="ECO:0000313" key="1">
    <source>
        <dbReference type="EMBL" id="RNB59506.1"/>
    </source>
</evidence>
<dbReference type="AlphaFoldDB" id="A0A3M8B7U1"/>
<gene>
    <name evidence="1" type="ORF">EDM57_05030</name>
</gene>